<protein>
    <submittedName>
        <fullName evidence="1">Uncharacterized protein</fullName>
    </submittedName>
</protein>
<sequence length="173" mass="19316">MLLIILLISLAVFLITQGKEGRSTNLVSKYYSLPVTTKKRVHIVLTLSPFTNQIIEKILKQTERSDMISIIVPEQYESQIKNGTSNFCKLVQDTCLVQVSGGYGMLAKEKGKGTIIVFVKDKPNIFLFPDTLKKIVTETETTSLPIINFHDAVVLKNSINLGVNDAYKVKNIV</sequence>
<dbReference type="GeneID" id="19738758"/>
<reference evidence="1 2" key="1">
    <citation type="journal article" date="2014" name="J. Gen. Virol.">
        <title>Genome sequence of a crustacean iridovirus, IIV31, isolated from the pill bug, Armadillidium vulgare.</title>
        <authorList>
            <person name="Piegu B."/>
            <person name="Guizard S."/>
            <person name="Yeping T."/>
            <person name="Cruaud C."/>
            <person name="Asgari S."/>
            <person name="Bideshi D.K."/>
            <person name="Federici B.A."/>
            <person name="Bigot Y."/>
        </authorList>
    </citation>
    <scope>NUCLEOTIDE SEQUENCE [LARGE SCALE GENOMIC DNA]</scope>
</reference>
<dbReference type="Proteomes" id="UP000114278">
    <property type="component" value="Segment"/>
</dbReference>
<accession>A0A068QKS2</accession>
<dbReference type="OrthoDB" id="34684at10239"/>
<evidence type="ECO:0000313" key="1">
    <source>
        <dbReference type="EMBL" id="CCV02546.1"/>
    </source>
</evidence>
<dbReference type="KEGG" id="vg:19738758"/>
<evidence type="ECO:0000313" key="2">
    <source>
        <dbReference type="Proteomes" id="UP000114278"/>
    </source>
</evidence>
<gene>
    <name evidence="1" type="primary">174L</name>
    <name evidence="1" type="ORF">IIV31_174L</name>
</gene>
<dbReference type="EMBL" id="HF920637">
    <property type="protein sequence ID" value="CCV02546.1"/>
    <property type="molecule type" value="Genomic_DNA"/>
</dbReference>
<keyword evidence="2" id="KW-1185">Reference proteome</keyword>
<organism evidence="1 2">
    <name type="scientific">Armadillidium vulgare iridescent virus</name>
    <dbReference type="NCBI Taxonomy" id="72201"/>
    <lineage>
        <taxon>Viruses</taxon>
        <taxon>Varidnaviria</taxon>
        <taxon>Bamfordvirae</taxon>
        <taxon>Nucleocytoviricota</taxon>
        <taxon>Megaviricetes</taxon>
        <taxon>Pimascovirales</taxon>
        <taxon>Pimascovirales incertae sedis</taxon>
        <taxon>Iridoviridae</taxon>
        <taxon>Betairidovirinae</taxon>
        <taxon>Iridovirus</taxon>
        <taxon>Iridovirus armadillidium1</taxon>
        <taxon>Invertebrate iridescent virus 31</taxon>
    </lineage>
</organism>
<dbReference type="RefSeq" id="YP_009046788.1">
    <property type="nucleotide sequence ID" value="NC_024451.1"/>
</dbReference>
<proteinExistence type="predicted"/>
<name>A0A068QKS2_9VIRU</name>